<feature type="compositionally biased region" description="Polar residues" evidence="1">
    <location>
        <begin position="103"/>
        <end position="124"/>
    </location>
</feature>
<sequence>MPLGSTCLAYFSAHLLDLRFPTANFCIRRRVRVANRLSAVHGRGGEGDSDDAFDDSASRRHMQDVPPRSRTVAQSRSPIHTKSPGPVPAEPVSVGSPQACGHASQTRSGGPSNPAVPSNPQSASPRILCRKWARPVVSNQRVSAQTDGAVWLQLSTDGSARREPPHRRRLHHRPHRSIRRLHRPIPRSVFVPTYDHCPLGFRPSPPELDSGRRRQHRPATRLRPLNAS</sequence>
<gene>
    <name evidence="2" type="ORF">CA85_03870</name>
</gene>
<feature type="region of interest" description="Disordered" evidence="1">
    <location>
        <begin position="199"/>
        <end position="228"/>
    </location>
</feature>
<reference evidence="2 3" key="1">
    <citation type="submission" date="2019-02" db="EMBL/GenBank/DDBJ databases">
        <title>Deep-cultivation of Planctomycetes and their phenomic and genomic characterization uncovers novel biology.</title>
        <authorList>
            <person name="Wiegand S."/>
            <person name="Jogler M."/>
            <person name="Boedeker C."/>
            <person name="Pinto D."/>
            <person name="Vollmers J."/>
            <person name="Rivas-Marin E."/>
            <person name="Kohn T."/>
            <person name="Peeters S.H."/>
            <person name="Heuer A."/>
            <person name="Rast P."/>
            <person name="Oberbeckmann S."/>
            <person name="Bunk B."/>
            <person name="Jeske O."/>
            <person name="Meyerdierks A."/>
            <person name="Storesund J.E."/>
            <person name="Kallscheuer N."/>
            <person name="Luecker S."/>
            <person name="Lage O.M."/>
            <person name="Pohl T."/>
            <person name="Merkel B.J."/>
            <person name="Hornburger P."/>
            <person name="Mueller R.-W."/>
            <person name="Bruemmer F."/>
            <person name="Labrenz M."/>
            <person name="Spormann A.M."/>
            <person name="Op Den Camp H."/>
            <person name="Overmann J."/>
            <person name="Amann R."/>
            <person name="Jetten M.S.M."/>
            <person name="Mascher T."/>
            <person name="Medema M.H."/>
            <person name="Devos D.P."/>
            <person name="Kaster A.-K."/>
            <person name="Ovreas L."/>
            <person name="Rohde M."/>
            <person name="Galperin M.Y."/>
            <person name="Jogler C."/>
        </authorList>
    </citation>
    <scope>NUCLEOTIDE SEQUENCE [LARGE SCALE GENOMIC DNA]</scope>
    <source>
        <strain evidence="2 3">CA85</strain>
    </source>
</reference>
<evidence type="ECO:0000313" key="2">
    <source>
        <dbReference type="EMBL" id="TWT75099.1"/>
    </source>
</evidence>
<accession>A0A5C5YJV7</accession>
<evidence type="ECO:0000313" key="3">
    <source>
        <dbReference type="Proteomes" id="UP000318053"/>
    </source>
</evidence>
<evidence type="ECO:0000256" key="1">
    <source>
        <dbReference type="SAM" id="MobiDB-lite"/>
    </source>
</evidence>
<comment type="caution">
    <text evidence="2">The sequence shown here is derived from an EMBL/GenBank/DDBJ whole genome shotgun (WGS) entry which is preliminary data.</text>
</comment>
<feature type="compositionally biased region" description="Polar residues" evidence="1">
    <location>
        <begin position="71"/>
        <end position="80"/>
    </location>
</feature>
<proteinExistence type="predicted"/>
<name>A0A5C5YJV7_9BACT</name>
<dbReference type="AlphaFoldDB" id="A0A5C5YJV7"/>
<keyword evidence="3" id="KW-1185">Reference proteome</keyword>
<protein>
    <submittedName>
        <fullName evidence="2">Uncharacterized protein</fullName>
    </submittedName>
</protein>
<dbReference type="Proteomes" id="UP000318053">
    <property type="component" value="Unassembled WGS sequence"/>
</dbReference>
<feature type="region of interest" description="Disordered" evidence="1">
    <location>
        <begin position="40"/>
        <end position="124"/>
    </location>
</feature>
<organism evidence="2 3">
    <name type="scientific">Allorhodopirellula solitaria</name>
    <dbReference type="NCBI Taxonomy" id="2527987"/>
    <lineage>
        <taxon>Bacteria</taxon>
        <taxon>Pseudomonadati</taxon>
        <taxon>Planctomycetota</taxon>
        <taxon>Planctomycetia</taxon>
        <taxon>Pirellulales</taxon>
        <taxon>Pirellulaceae</taxon>
        <taxon>Allorhodopirellula</taxon>
    </lineage>
</organism>
<dbReference type="EMBL" id="SJPK01000001">
    <property type="protein sequence ID" value="TWT75099.1"/>
    <property type="molecule type" value="Genomic_DNA"/>
</dbReference>